<keyword evidence="3" id="KW-1185">Reference proteome</keyword>
<evidence type="ECO:0000313" key="3">
    <source>
        <dbReference type="Proteomes" id="UP000605361"/>
    </source>
</evidence>
<dbReference type="PROSITE" id="PS50011">
    <property type="entry name" value="PROTEIN_KINASE_DOM"/>
    <property type="match status" value="1"/>
</dbReference>
<dbReference type="SMART" id="SM01260">
    <property type="entry name" value="LANC_like"/>
    <property type="match status" value="1"/>
</dbReference>
<proteinExistence type="predicted"/>
<dbReference type="AlphaFoldDB" id="A0A931A4G8"/>
<dbReference type="CDD" id="cd04791">
    <property type="entry name" value="LanC_SerThrkinase"/>
    <property type="match status" value="1"/>
</dbReference>
<sequence>MDQRYDLYCARDPFFYERPESNVTLFPVLEEPATPAGWNRFVTSGWVHYSAPGVTIPRQGWKIHVSATMENAERVAAKVLGYCVERKIPVKVVPGPEPWRSRNAKYAERAGSGKLATVYPRDEQQLETILNELGDDLEGEPGPYILSDLKWHGGPLYVRYGAFQARRAWDESGREVQMIEDPHGNLVSDPRGPVFSTPEWVRLPDFLRPHLDRRNATRLDNFPYEIVTALHYSNGGGVYEAKDRQTGRRVVVKEGRSHAGVDRAGRDAVTRLRTERAALERMAGLPCVPKLIDYTAIGEHEFLIEEFVEGESLYKACGRRNPLIMGGDPSPDDFAAYGRWAMAIWQRVSDAVHSMHDQGMVFGDLHLFNILVGDDDQVRLIDFEGCSPAEERQGQVIANPGFAAPHGTTGTDIDEFALSCLKLAIFAPLTSLQLIDPGKPAHLARLVVERFAVPRDWLPQAGDGAGMLVGESGPELIRSSAATLLSTATPEREDRLFPGDVAQFLVSGAELGLAHGAAGVLWSLHQAGAGSFPEGERWILKRLRQERADLQPGFYSGEQGIAYALWDLGHRDEAMEIAVSSARNFDPEPLDSSLFMGVSGIGLNWLRLAGLTGDEGLMQRAIQAGEIVAGRLGPVESVPTISGQGHGFAGLMLGGSGPALLLTALYEVTGDMGCLDAAETALRQDLRRCTAASDGGLHVNEGGRTMPYLAEGSVGIGLALQRFLQHRDVPDLREPLSSIKHAATSSFCLFPGLFQGHAGLILFNALTGSSETARRQVRGLEWHATQWEGKVAFPGNQLLRLSMDLATGTAGVLLALAAIEGKGDPPVGLPFLCESFLPGNGQEDQEGLPTKERR</sequence>
<dbReference type="PRINTS" id="PR01955">
    <property type="entry name" value="LANCFRANKIA"/>
</dbReference>
<dbReference type="InterPro" id="IPR053524">
    <property type="entry name" value="Aerial_hyphae_peptide-synth"/>
</dbReference>
<dbReference type="InterPro" id="IPR057929">
    <property type="entry name" value="RamC_N"/>
</dbReference>
<dbReference type="GO" id="GO:0031179">
    <property type="term" value="P:peptide modification"/>
    <property type="evidence" value="ECO:0007669"/>
    <property type="project" value="InterPro"/>
</dbReference>
<dbReference type="InterPro" id="IPR058053">
    <property type="entry name" value="RamC_C"/>
</dbReference>
<dbReference type="InterPro" id="IPR011009">
    <property type="entry name" value="Kinase-like_dom_sf"/>
</dbReference>
<organism evidence="2 3">
    <name type="scientific">Nonomuraea cypriaca</name>
    <dbReference type="NCBI Taxonomy" id="1187855"/>
    <lineage>
        <taxon>Bacteria</taxon>
        <taxon>Bacillati</taxon>
        <taxon>Actinomycetota</taxon>
        <taxon>Actinomycetes</taxon>
        <taxon>Streptosporangiales</taxon>
        <taxon>Streptosporangiaceae</taxon>
        <taxon>Nonomuraea</taxon>
    </lineage>
</organism>
<dbReference type="InterPro" id="IPR000719">
    <property type="entry name" value="Prot_kinase_dom"/>
</dbReference>
<dbReference type="Gene3D" id="1.10.510.10">
    <property type="entry name" value="Transferase(Phosphotransferase) domain 1"/>
    <property type="match status" value="1"/>
</dbReference>
<dbReference type="RefSeq" id="WP_195893936.1">
    <property type="nucleotide sequence ID" value="NZ_JADOGI010000007.1"/>
</dbReference>
<dbReference type="SMART" id="SM00220">
    <property type="entry name" value="S_TKc"/>
    <property type="match status" value="1"/>
</dbReference>
<dbReference type="InterPro" id="IPR012341">
    <property type="entry name" value="6hp_glycosidase-like_sf"/>
</dbReference>
<dbReference type="GO" id="GO:0005524">
    <property type="term" value="F:ATP binding"/>
    <property type="evidence" value="ECO:0007669"/>
    <property type="project" value="InterPro"/>
</dbReference>
<dbReference type="Pfam" id="PF00069">
    <property type="entry name" value="Pkinase"/>
    <property type="match status" value="1"/>
</dbReference>
<dbReference type="NCBIfam" id="NF038151">
    <property type="entry name" value="lanthi_synth_III"/>
    <property type="match status" value="1"/>
</dbReference>
<dbReference type="EMBL" id="JADOGI010000007">
    <property type="protein sequence ID" value="MBF8184948.1"/>
    <property type="molecule type" value="Genomic_DNA"/>
</dbReference>
<evidence type="ECO:0000259" key="1">
    <source>
        <dbReference type="PROSITE" id="PS50011"/>
    </source>
</evidence>
<name>A0A931A4G8_9ACTN</name>
<dbReference type="GO" id="GO:0005975">
    <property type="term" value="P:carbohydrate metabolic process"/>
    <property type="evidence" value="ECO:0007669"/>
    <property type="project" value="InterPro"/>
</dbReference>
<reference evidence="2" key="1">
    <citation type="submission" date="2020-11" db="EMBL/GenBank/DDBJ databases">
        <title>Whole-genome analyses of Nonomuraea sp. K274.</title>
        <authorList>
            <person name="Veyisoglu A."/>
        </authorList>
    </citation>
    <scope>NUCLEOTIDE SEQUENCE</scope>
    <source>
        <strain evidence="2">K274</strain>
    </source>
</reference>
<dbReference type="Pfam" id="PF25816">
    <property type="entry name" value="RamC_N"/>
    <property type="match status" value="1"/>
</dbReference>
<feature type="domain" description="Protein kinase" evidence="1">
    <location>
        <begin position="224"/>
        <end position="505"/>
    </location>
</feature>
<dbReference type="GO" id="GO:0004672">
    <property type="term" value="F:protein kinase activity"/>
    <property type="evidence" value="ECO:0007669"/>
    <property type="project" value="InterPro"/>
</dbReference>
<dbReference type="InterPro" id="IPR007822">
    <property type="entry name" value="LANC-like"/>
</dbReference>
<dbReference type="Proteomes" id="UP000605361">
    <property type="component" value="Unassembled WGS sequence"/>
</dbReference>
<dbReference type="SUPFAM" id="SSF158745">
    <property type="entry name" value="LanC-like"/>
    <property type="match status" value="1"/>
</dbReference>
<accession>A0A931A4G8</accession>
<comment type="caution">
    <text evidence="2">The sequence shown here is derived from an EMBL/GenBank/DDBJ whole genome shotgun (WGS) entry which is preliminary data.</text>
</comment>
<evidence type="ECO:0000313" key="2">
    <source>
        <dbReference type="EMBL" id="MBF8184948.1"/>
    </source>
</evidence>
<dbReference type="SUPFAM" id="SSF56112">
    <property type="entry name" value="Protein kinase-like (PK-like)"/>
    <property type="match status" value="1"/>
</dbReference>
<gene>
    <name evidence="2" type="primary">lanKC</name>
    <name evidence="2" type="ORF">ITP53_04175</name>
</gene>
<protein>
    <submittedName>
        <fullName evidence="2">Class III lanthionine synthetase LanKC</fullName>
    </submittedName>
</protein>
<dbReference type="Gene3D" id="1.50.10.10">
    <property type="match status" value="1"/>
</dbReference>